<dbReference type="EMBL" id="AP025516">
    <property type="protein sequence ID" value="BDD89137.1"/>
    <property type="molecule type" value="Genomic_DNA"/>
</dbReference>
<protein>
    <submittedName>
        <fullName evidence="1">Uncharacterized protein</fullName>
    </submittedName>
</protein>
<accession>A0ABM7WDW3</accession>
<proteinExistence type="predicted"/>
<organism evidence="1 2">
    <name type="scientific">Desulfofustis limnaeus</name>
    <dbReference type="NCBI Taxonomy" id="2740163"/>
    <lineage>
        <taxon>Bacteria</taxon>
        <taxon>Pseudomonadati</taxon>
        <taxon>Thermodesulfobacteriota</taxon>
        <taxon>Desulfobulbia</taxon>
        <taxon>Desulfobulbales</taxon>
        <taxon>Desulfocapsaceae</taxon>
        <taxon>Desulfofustis</taxon>
    </lineage>
</organism>
<reference evidence="1 2" key="1">
    <citation type="submission" date="2022-01" db="EMBL/GenBank/DDBJ databases">
        <title>Desulfofustis limnae sp. nov., a novel mesophilic sulfate-reducing bacterium isolated from marsh soil.</title>
        <authorList>
            <person name="Watanabe M."/>
            <person name="Takahashi A."/>
            <person name="Kojima H."/>
            <person name="Fukui M."/>
        </authorList>
    </citation>
    <scope>NUCLEOTIDE SEQUENCE [LARGE SCALE GENOMIC DNA]</scope>
    <source>
        <strain evidence="1 2">PPLL</strain>
    </source>
</reference>
<gene>
    <name evidence="1" type="ORF">DPPLL_35020</name>
</gene>
<dbReference type="Proteomes" id="UP000830055">
    <property type="component" value="Chromosome"/>
</dbReference>
<name>A0ABM7WDW3_9BACT</name>
<evidence type="ECO:0000313" key="1">
    <source>
        <dbReference type="EMBL" id="BDD89137.1"/>
    </source>
</evidence>
<sequence length="69" mass="7402">MLRLTRGIDGVVAVSALDDLTYLQVATNTIPEFNVDRIIFNGIHGLALLTPLKENETGGAKQGSGSKYK</sequence>
<keyword evidence="2" id="KW-1185">Reference proteome</keyword>
<evidence type="ECO:0000313" key="2">
    <source>
        <dbReference type="Proteomes" id="UP000830055"/>
    </source>
</evidence>